<proteinExistence type="predicted"/>
<dbReference type="Proteomes" id="UP000038009">
    <property type="component" value="Unassembled WGS sequence"/>
</dbReference>
<comment type="caution">
    <text evidence="1">The sequence shown here is derived from an EMBL/GenBank/DDBJ whole genome shotgun (WGS) entry which is preliminary data.</text>
</comment>
<gene>
    <name evidence="1" type="ORF">ABL78_2221</name>
</gene>
<sequence>MMELCPRRAPGFSTGWILAPRGWTYDAASHYVVHSCRAAATNVGGGNVNSKAACTRAPSDDSDELPVGSSSNTARFECMVGEQEGCTLYVTELFVPRQEVFVSASSEAARSSPWTAERIQRLLQQRICGRGDGQTQNSNRSTLEACDSVIAEVWVREIHATPNHVADHDGADATDEEVAQSISLYNTVRSFFHLFVEVVWVCAGKRSEVPLADTIQNIFADLERQYHTPALQLNTFRCFTHQTSGGTPATSVSPNTAVTTTGASIVAPLREPCAPSVLVDMRSSHVSSLWSTCLYTAPGSAFVQLLLPDDDQAEGSVQPSLSAGMRWNTISRPYTAGPQQGSAAKPGVALAGIAATSAAPAASALRHLLQVQLRLQWEGLSVSMAAPCPRGRKCIAGSRAAAVDVAVATLSIESLHTPTSLHSFVSLEQAWEAHVARSMEGGETALKDRQEEREGGRRFLKYWKLQKLSEAPIPSLGELGLAVDDVEMQQLRMDNPLITAAERAMLYVAVNSGRPPIGPRYSTYLLHLAVANSGEPHTTSEEAAVRGDGGEIRGRGSSTDEWYLLQLHAPRVQSRHAVVVCMAVPAAWLAGECEKPVKSAPAAEDDADRNASRFPGAHVTARWAAALQRSYRLASYTPSLWLPRETGRAVASGVCGRSGRLVLHVPAGDPQYANVNLVPVPAKSFASLGSIAVWACRDESSRCSGKVPLTEGSTFAQVGAVWTLIGDGRSAAAYLEDALMEYMYDTSSKSLNNVSHPSQHTRQQGVLLVRKKQRQKMKAGTASGQSTAASSLVSQEICSVWVDIGTSHRLLLRVRDVGVGEVLVTEASLVGHHTENDVIGAVGDERSASALAAATERAMRAEEEALEKWIEGVAASAVQRNLC</sequence>
<dbReference type="OrthoDB" id="273369at2759"/>
<dbReference type="VEuPathDB" id="TriTrypDB:Lsey_0043_0210"/>
<accession>A0A0N1PEF8</accession>
<dbReference type="OMA" id="EYMYDTG"/>
<reference evidence="1 2" key="1">
    <citation type="journal article" date="2015" name="PLoS Pathog.">
        <title>Leptomonas seymouri: Adaptations to the Dixenous Life Cycle Analyzed by Genome Sequencing, Transcriptome Profiling and Co-infection with Leishmania donovani.</title>
        <authorList>
            <person name="Kraeva N."/>
            <person name="Butenko A."/>
            <person name="Hlavacova J."/>
            <person name="Kostygov A."/>
            <person name="Myskova J."/>
            <person name="Grybchuk D."/>
            <person name="Lestinova T."/>
            <person name="Votypka J."/>
            <person name="Volf P."/>
            <person name="Opperdoes F."/>
            <person name="Flegontov P."/>
            <person name="Lukes J."/>
            <person name="Yurchenko V."/>
        </authorList>
    </citation>
    <scope>NUCLEOTIDE SEQUENCE [LARGE SCALE GENOMIC DNA]</scope>
    <source>
        <strain evidence="1 2">ATCC 30220</strain>
    </source>
</reference>
<keyword evidence="2" id="KW-1185">Reference proteome</keyword>
<name>A0A0N1PEF8_LEPSE</name>
<evidence type="ECO:0000313" key="2">
    <source>
        <dbReference type="Proteomes" id="UP000038009"/>
    </source>
</evidence>
<dbReference type="AlphaFoldDB" id="A0A0N1PEF8"/>
<organism evidence="1 2">
    <name type="scientific">Leptomonas seymouri</name>
    <dbReference type="NCBI Taxonomy" id="5684"/>
    <lineage>
        <taxon>Eukaryota</taxon>
        <taxon>Discoba</taxon>
        <taxon>Euglenozoa</taxon>
        <taxon>Kinetoplastea</taxon>
        <taxon>Metakinetoplastina</taxon>
        <taxon>Trypanosomatida</taxon>
        <taxon>Trypanosomatidae</taxon>
        <taxon>Leishmaniinae</taxon>
        <taxon>Leptomonas</taxon>
    </lineage>
</organism>
<dbReference type="EMBL" id="LJSK01000043">
    <property type="protein sequence ID" value="KPI88683.1"/>
    <property type="molecule type" value="Genomic_DNA"/>
</dbReference>
<protein>
    <submittedName>
        <fullName evidence="1">Uncharacterized protein</fullName>
    </submittedName>
</protein>
<evidence type="ECO:0000313" key="1">
    <source>
        <dbReference type="EMBL" id="KPI88683.1"/>
    </source>
</evidence>